<evidence type="ECO:0000313" key="3">
    <source>
        <dbReference type="Proteomes" id="UP000018201"/>
    </source>
</evidence>
<dbReference type="VEuPathDB" id="ToxoDB:EPH_0002030"/>
<protein>
    <submittedName>
        <fullName evidence="2">Uncharacterized protein</fullName>
    </submittedName>
</protein>
<feature type="region of interest" description="Disordered" evidence="1">
    <location>
        <begin position="54"/>
        <end position="83"/>
    </location>
</feature>
<evidence type="ECO:0000256" key="1">
    <source>
        <dbReference type="SAM" id="MobiDB-lite"/>
    </source>
</evidence>
<feature type="region of interest" description="Disordered" evidence="1">
    <location>
        <begin position="109"/>
        <end position="130"/>
    </location>
</feature>
<dbReference type="EMBL" id="HG690177">
    <property type="protein sequence ID" value="CDI74289.1"/>
    <property type="molecule type" value="Genomic_DNA"/>
</dbReference>
<accession>U6G6N9</accession>
<sequence length="130" mass="13237">MDAPAAHPPPSSGGPQPGAPRPFAAEVRGLPVVACATFLHGKCSQIVCEGTVPEQPAVGGECEQGAPNDETGEEASKKERTEEMKLLSNSIAAAERSVVPFLAEAAKAAAAGKEDDADTIGNDQLGLDDD</sequence>
<name>U6G6N9_9EIME</name>
<keyword evidence="3" id="KW-1185">Reference proteome</keyword>
<organism evidence="2 3">
    <name type="scientific">Eimeria praecox</name>
    <dbReference type="NCBI Taxonomy" id="51316"/>
    <lineage>
        <taxon>Eukaryota</taxon>
        <taxon>Sar</taxon>
        <taxon>Alveolata</taxon>
        <taxon>Apicomplexa</taxon>
        <taxon>Conoidasida</taxon>
        <taxon>Coccidia</taxon>
        <taxon>Eucoccidiorida</taxon>
        <taxon>Eimeriorina</taxon>
        <taxon>Eimeriidae</taxon>
        <taxon>Eimeria</taxon>
    </lineage>
</organism>
<dbReference type="AlphaFoldDB" id="U6G6N9"/>
<feature type="compositionally biased region" description="Pro residues" evidence="1">
    <location>
        <begin position="1"/>
        <end position="20"/>
    </location>
</feature>
<gene>
    <name evidence="2" type="ORF">EPH_0002030</name>
</gene>
<reference evidence="2" key="1">
    <citation type="submission" date="2013-10" db="EMBL/GenBank/DDBJ databases">
        <title>Genomic analysis of the causative agents of coccidiosis in chickens.</title>
        <authorList>
            <person name="Reid A.J."/>
            <person name="Blake D."/>
            <person name="Billington K."/>
            <person name="Browne H."/>
            <person name="Dunn M."/>
            <person name="Hung S."/>
            <person name="Kawahara F."/>
            <person name="Miranda-Saavedra D."/>
            <person name="Mourier T."/>
            <person name="Nagra H."/>
            <person name="Otto T.D."/>
            <person name="Rawlings N."/>
            <person name="Sanchez A."/>
            <person name="Sanders M."/>
            <person name="Subramaniam C."/>
            <person name="Tay Y."/>
            <person name="Dear P."/>
            <person name="Doerig C."/>
            <person name="Gruber A."/>
            <person name="Parkinson J."/>
            <person name="Shirley M."/>
            <person name="Wan K.L."/>
            <person name="Berriman M."/>
            <person name="Tomley F."/>
            <person name="Pain A."/>
        </authorList>
    </citation>
    <scope>NUCLEOTIDE SEQUENCE [LARGE SCALE GENOMIC DNA]</scope>
    <source>
        <strain evidence="2">Houghton</strain>
    </source>
</reference>
<reference evidence="2" key="2">
    <citation type="submission" date="2013-10" db="EMBL/GenBank/DDBJ databases">
        <authorList>
            <person name="Aslett M."/>
        </authorList>
    </citation>
    <scope>NUCLEOTIDE SEQUENCE [LARGE SCALE GENOMIC DNA]</scope>
    <source>
        <strain evidence="2">Houghton</strain>
    </source>
</reference>
<evidence type="ECO:0000313" key="2">
    <source>
        <dbReference type="EMBL" id="CDI74289.1"/>
    </source>
</evidence>
<feature type="region of interest" description="Disordered" evidence="1">
    <location>
        <begin position="1"/>
        <end position="23"/>
    </location>
</feature>
<dbReference type="Proteomes" id="UP000018201">
    <property type="component" value="Unassembled WGS sequence"/>
</dbReference>
<feature type="compositionally biased region" description="Basic and acidic residues" evidence="1">
    <location>
        <begin position="74"/>
        <end position="83"/>
    </location>
</feature>
<dbReference type="OrthoDB" id="346281at2759"/>
<proteinExistence type="predicted"/>